<dbReference type="InterPro" id="IPR002591">
    <property type="entry name" value="Phosphodiest/P_Trfase"/>
</dbReference>
<dbReference type="Pfam" id="PF01663">
    <property type="entry name" value="Phosphodiest"/>
    <property type="match status" value="1"/>
</dbReference>
<dbReference type="Gene3D" id="3.40.720.10">
    <property type="entry name" value="Alkaline Phosphatase, subunit A"/>
    <property type="match status" value="2"/>
</dbReference>
<dbReference type="InterPro" id="IPR026263">
    <property type="entry name" value="Alkaline_phosphatase_prok"/>
</dbReference>
<organism evidence="5 6">
    <name type="scientific">Terriglobus aquaticus</name>
    <dbReference type="NCBI Taxonomy" id="940139"/>
    <lineage>
        <taxon>Bacteria</taxon>
        <taxon>Pseudomonadati</taxon>
        <taxon>Acidobacteriota</taxon>
        <taxon>Terriglobia</taxon>
        <taxon>Terriglobales</taxon>
        <taxon>Acidobacteriaceae</taxon>
        <taxon>Terriglobus</taxon>
    </lineage>
</organism>
<dbReference type="PANTHER" id="PTHR10151:SF120">
    <property type="entry name" value="BIS(5'-ADENOSYL)-TRIPHOSPHATASE"/>
    <property type="match status" value="1"/>
</dbReference>
<gene>
    <name evidence="5" type="ORF">ACK2TP_06110</name>
</gene>
<dbReference type="SUPFAM" id="SSF53649">
    <property type="entry name" value="Alkaline phosphatase-like"/>
    <property type="match status" value="1"/>
</dbReference>
<protein>
    <submittedName>
        <fullName evidence="5">Alkaline phosphatase family protein</fullName>
    </submittedName>
</protein>
<dbReference type="Proteomes" id="UP001634747">
    <property type="component" value="Unassembled WGS sequence"/>
</dbReference>
<evidence type="ECO:0000256" key="4">
    <source>
        <dbReference type="SAM" id="SignalP"/>
    </source>
</evidence>
<dbReference type="InterPro" id="IPR017850">
    <property type="entry name" value="Alkaline_phosphatase_core_sf"/>
</dbReference>
<name>A0ABW9KL84_9BACT</name>
<keyword evidence="6" id="KW-1185">Reference proteome</keyword>
<accession>A0ABW9KL84</accession>
<keyword evidence="1" id="KW-0597">Phosphoprotein</keyword>
<dbReference type="EMBL" id="JBJYXY010000001">
    <property type="protein sequence ID" value="MFN2975330.1"/>
    <property type="molecule type" value="Genomic_DNA"/>
</dbReference>
<evidence type="ECO:0000313" key="6">
    <source>
        <dbReference type="Proteomes" id="UP001634747"/>
    </source>
</evidence>
<keyword evidence="2" id="KW-0479">Metal-binding</keyword>
<comment type="caution">
    <text evidence="5">The sequence shown here is derived from an EMBL/GenBank/DDBJ whole genome shotgun (WGS) entry which is preliminary data.</text>
</comment>
<evidence type="ECO:0000313" key="5">
    <source>
        <dbReference type="EMBL" id="MFN2975330.1"/>
    </source>
</evidence>
<reference evidence="5 6" key="1">
    <citation type="submission" date="2024-12" db="EMBL/GenBank/DDBJ databases">
        <authorList>
            <person name="Lee Y."/>
        </authorList>
    </citation>
    <scope>NUCLEOTIDE SEQUENCE [LARGE SCALE GENOMIC DNA]</scope>
    <source>
        <strain evidence="5 6">03SUJ4</strain>
    </source>
</reference>
<keyword evidence="3 4" id="KW-0732">Signal</keyword>
<evidence type="ECO:0000256" key="2">
    <source>
        <dbReference type="ARBA" id="ARBA00022723"/>
    </source>
</evidence>
<feature type="signal peptide" evidence="4">
    <location>
        <begin position="1"/>
        <end position="22"/>
    </location>
</feature>
<sequence>MRLLSCALAAAALLLPSAAVHADAYNGSPKLAIILVFDQFRGDYLDRYRADFHAKNGWNLFLKQGAHFTDCYYDYANLVTAAGHSTIGTGSYTNGHGIPLNQWWVTGPNGVPHEITSVEDTRYTMVGMPAGQPVSPGASPHNELASTVGDELELATNGKAKVYGVSFKDRAAILTSGHASKGAFWTDHTSGAWITSTYWMQQLPPWAAAFNASKRAAEARREAHADTGEFYDRVGRTPASVSYQLDFAKALIQGEQMGRNPAGVTDMLTLSISSTDILGHGVGPDSPEQRAMIDAADAQLDAFFTWLDSYVGLQNVVVALSGDHGVAPTEQQSARIGMPGAAFSAPKMIAFVEAALEKRFPQVDRHGRSLVLSPELPWLQIQPEPFQAAGVKEEDAEEATAEAVRSFFAEQELAAAGHAVSAERLPESQRVRAVYTASQMRDGRLPNDPYGLRVQNSYSPYVRWAVHMNLGLFQYPGSAAGAGHYSQNAYDRHVPLDLFGAAFVPGTYHDPVAPVDIAATFASLLRLNQPSASVGHVLTQVMRPEAAGSTGPVTGAGH</sequence>
<dbReference type="PANTHER" id="PTHR10151">
    <property type="entry name" value="ECTONUCLEOTIDE PYROPHOSPHATASE/PHOSPHODIESTERASE"/>
    <property type="match status" value="1"/>
</dbReference>
<proteinExistence type="predicted"/>
<evidence type="ECO:0000256" key="3">
    <source>
        <dbReference type="ARBA" id="ARBA00022729"/>
    </source>
</evidence>
<dbReference type="RefSeq" id="WP_263413141.1">
    <property type="nucleotide sequence ID" value="NZ_BAABBH010000001.1"/>
</dbReference>
<evidence type="ECO:0000256" key="1">
    <source>
        <dbReference type="ARBA" id="ARBA00022553"/>
    </source>
</evidence>
<dbReference type="PIRSF" id="PIRSF031924">
    <property type="entry name" value="Pi-irrepressible_AP"/>
    <property type="match status" value="1"/>
</dbReference>
<feature type="chain" id="PRO_5046245757" evidence="4">
    <location>
        <begin position="23"/>
        <end position="558"/>
    </location>
</feature>